<comment type="caution">
    <text evidence="2">The sequence shown here is derived from an EMBL/GenBank/DDBJ whole genome shotgun (WGS) entry which is preliminary data.</text>
</comment>
<dbReference type="Pfam" id="PF10054">
    <property type="entry name" value="DUF2291"/>
    <property type="match status" value="1"/>
</dbReference>
<dbReference type="EMBL" id="JBAKIA010000010">
    <property type="protein sequence ID" value="MEJ8475288.1"/>
    <property type="molecule type" value="Genomic_DNA"/>
</dbReference>
<feature type="chain" id="PRO_5045766360" evidence="1">
    <location>
        <begin position="23"/>
        <end position="215"/>
    </location>
</feature>
<proteinExistence type="predicted"/>
<dbReference type="InterPro" id="IPR014582">
    <property type="entry name" value="UCP033535_lipo"/>
</dbReference>
<evidence type="ECO:0000313" key="2">
    <source>
        <dbReference type="EMBL" id="MEJ8475288.1"/>
    </source>
</evidence>
<name>A0ABU8TN96_9HYPH</name>
<feature type="signal peptide" evidence="1">
    <location>
        <begin position="1"/>
        <end position="22"/>
    </location>
</feature>
<dbReference type="InterPro" id="IPR036215">
    <property type="entry name" value="TM0957-like_sf"/>
</dbReference>
<reference evidence="2 3" key="1">
    <citation type="submission" date="2024-02" db="EMBL/GenBank/DDBJ databases">
        <title>Roseibium algae sp. nov., isolated from marine alga (Grateloupia sp.), showing potential in myo-inositol conversion.</title>
        <authorList>
            <person name="Wang Y."/>
        </authorList>
    </citation>
    <scope>NUCLEOTIDE SEQUENCE [LARGE SCALE GENOMIC DNA]</scope>
    <source>
        <strain evidence="2 3">H3510</strain>
    </source>
</reference>
<dbReference type="SUPFAM" id="SSF141318">
    <property type="entry name" value="TM0957-like"/>
    <property type="match status" value="1"/>
</dbReference>
<keyword evidence="3" id="KW-1185">Reference proteome</keyword>
<sequence length="215" mass="22253">MLKPFFLPVCLVAALCLLPACKIVKTDQASSDETPAGPEGDETRVSLIVEDSFASNVIPNIKSTATDISTLQKAVAKGLDAAGDAYGVRPSGAGSSWNFAVTGKGKIVAHNLTSRAATLDLDTNSDGQGDIILQLGPVVKGSALRDVSPTYVFTNFRDQIEFAKLGRALNTAALAGITPPAGDPSGKTVTFVGATSLRSASDPIRVLPIELEVAQ</sequence>
<dbReference type="Proteomes" id="UP001385499">
    <property type="component" value="Unassembled WGS sequence"/>
</dbReference>
<dbReference type="PIRSF" id="PIRSF033535">
    <property type="entry name" value="UCP033535_plp"/>
    <property type="match status" value="1"/>
</dbReference>
<protein>
    <submittedName>
        <fullName evidence="2">DUF2291 domain-containing protein</fullName>
    </submittedName>
</protein>
<accession>A0ABU8TN96</accession>
<evidence type="ECO:0000313" key="3">
    <source>
        <dbReference type="Proteomes" id="UP001385499"/>
    </source>
</evidence>
<gene>
    <name evidence="2" type="ORF">V6575_14430</name>
</gene>
<dbReference type="RefSeq" id="WP_340275294.1">
    <property type="nucleotide sequence ID" value="NZ_JBAKIA010000010.1"/>
</dbReference>
<evidence type="ECO:0000256" key="1">
    <source>
        <dbReference type="SAM" id="SignalP"/>
    </source>
</evidence>
<keyword evidence="1" id="KW-0732">Signal</keyword>
<organism evidence="2 3">
    <name type="scientific">Roseibium algae</name>
    <dbReference type="NCBI Taxonomy" id="3123038"/>
    <lineage>
        <taxon>Bacteria</taxon>
        <taxon>Pseudomonadati</taxon>
        <taxon>Pseudomonadota</taxon>
        <taxon>Alphaproteobacteria</taxon>
        <taxon>Hyphomicrobiales</taxon>
        <taxon>Stappiaceae</taxon>
        <taxon>Roseibium</taxon>
    </lineage>
</organism>